<feature type="region of interest" description="Disordered" evidence="4">
    <location>
        <begin position="168"/>
        <end position="277"/>
    </location>
</feature>
<reference evidence="8" key="4">
    <citation type="submission" date="2025-05" db="UniProtKB">
        <authorList>
            <consortium name="EnsemblFungi"/>
        </authorList>
    </citation>
    <scope>IDENTIFICATION</scope>
    <source>
        <strain evidence="8">isolate 1-1 / race 1 (BBBD)</strain>
    </source>
</reference>
<dbReference type="Pfam" id="PF24245">
    <property type="entry name" value="INO80F"/>
    <property type="match status" value="1"/>
</dbReference>
<feature type="chain" id="PRO_5009386164" description="INO80 complex subunit F domain-containing protein" evidence="5">
    <location>
        <begin position="31"/>
        <end position="444"/>
    </location>
</feature>
<evidence type="ECO:0000256" key="2">
    <source>
        <dbReference type="ARBA" id="ARBA00023242"/>
    </source>
</evidence>
<proteinExistence type="predicted"/>
<name>A0A0C4EMU7_PUCT1</name>
<dbReference type="GO" id="GO:0005634">
    <property type="term" value="C:nucleus"/>
    <property type="evidence" value="ECO:0007669"/>
    <property type="project" value="UniProtKB-SubCell"/>
</dbReference>
<keyword evidence="9" id="KW-1185">Reference proteome</keyword>
<keyword evidence="5" id="KW-0732">Signal</keyword>
<comment type="subcellular location">
    <subcellularLocation>
        <location evidence="1">Nucleus</location>
    </subcellularLocation>
</comment>
<feature type="compositionally biased region" description="Polar residues" evidence="4">
    <location>
        <begin position="256"/>
        <end position="277"/>
    </location>
</feature>
<dbReference type="EMBL" id="ADAS02000189">
    <property type="protein sequence ID" value="OAV88293.1"/>
    <property type="molecule type" value="Genomic_DNA"/>
</dbReference>
<evidence type="ECO:0000256" key="4">
    <source>
        <dbReference type="SAM" id="MobiDB-lite"/>
    </source>
</evidence>
<dbReference type="Proteomes" id="UP000005240">
    <property type="component" value="Unassembled WGS sequence"/>
</dbReference>
<protein>
    <recommendedName>
        <fullName evidence="6">INO80 complex subunit F domain-containing protein</fullName>
    </recommendedName>
</protein>
<dbReference type="STRING" id="630390.A0A0C4EMU7"/>
<dbReference type="VEuPathDB" id="FungiDB:PTTG_02087"/>
<evidence type="ECO:0000313" key="7">
    <source>
        <dbReference type="EMBL" id="OAV88293.1"/>
    </source>
</evidence>
<keyword evidence="3" id="KW-0175">Coiled coil</keyword>
<evidence type="ECO:0000313" key="9">
    <source>
        <dbReference type="Proteomes" id="UP000005240"/>
    </source>
</evidence>
<dbReference type="EnsemblFungi" id="PTTG_02087-t43_1">
    <property type="protein sequence ID" value="PTTG_02087-t43_1-p1"/>
    <property type="gene ID" value="PTTG_02087"/>
</dbReference>
<sequence length="444" mass="48225">MFPKGQGCAHITSRQLLACYVMLCMPVARAEVQRPPPSPSNLPGTISPPIHLHPISTRSSLTSLSSPSLFHLLTTVGMPKSKAYSNPLPSIADEQRYGTKCHELRAKIREIERENQNIQLKILQSKKNVSRLRIERAVLYEALATVSASAFKAKGIIVPPEAQPSTCNAPLSALNPTPAPSIPSPHNGYHPQSIPPPSRAYNDPPQAANNHGQVPNRSFNRSTEPVPINGITGLLNSNVNNTNSHHGPPPPIPHSQYPQNLPAQTQVPSHNNSRMTTTNAHQLAPISADPAASARFSSASDSPTAPNNHFQQQHQLGARSMPVSAHHHHSRYPSPHVHHHHHHHRHPSEHARSNPASAAVLPSLHPHPPTSQPLLNGNGPAPRVEGRVEAEGAEEEAEGEDDDGEEEEEEGEEEEVEGSTKDGSTSIRQVDDEMEIDAECEDEE</sequence>
<organism evidence="7">
    <name type="scientific">Puccinia triticina (isolate 1-1 / race 1 (BBBD))</name>
    <name type="common">Brown leaf rust fungus</name>
    <dbReference type="NCBI Taxonomy" id="630390"/>
    <lineage>
        <taxon>Eukaryota</taxon>
        <taxon>Fungi</taxon>
        <taxon>Dikarya</taxon>
        <taxon>Basidiomycota</taxon>
        <taxon>Pucciniomycotina</taxon>
        <taxon>Pucciniomycetes</taxon>
        <taxon>Pucciniales</taxon>
        <taxon>Pucciniaceae</taxon>
        <taxon>Puccinia</taxon>
    </lineage>
</organism>
<feature type="region of interest" description="Disordered" evidence="4">
    <location>
        <begin position="289"/>
        <end position="444"/>
    </location>
</feature>
<accession>A0A0C4EMU7</accession>
<dbReference type="InterPro" id="IPR056513">
    <property type="entry name" value="INO80F"/>
</dbReference>
<feature type="compositionally biased region" description="Polar residues" evidence="4">
    <location>
        <begin position="304"/>
        <end position="315"/>
    </location>
</feature>
<feature type="compositionally biased region" description="Acidic residues" evidence="4">
    <location>
        <begin position="391"/>
        <end position="417"/>
    </location>
</feature>
<evidence type="ECO:0000256" key="5">
    <source>
        <dbReference type="SAM" id="SignalP"/>
    </source>
</evidence>
<evidence type="ECO:0000259" key="6">
    <source>
        <dbReference type="Pfam" id="PF24245"/>
    </source>
</evidence>
<feature type="compositionally biased region" description="Polar residues" evidence="4">
    <location>
        <begin position="234"/>
        <end position="244"/>
    </location>
</feature>
<dbReference type="OMA" id="CAHITSR"/>
<evidence type="ECO:0000256" key="3">
    <source>
        <dbReference type="SAM" id="Coils"/>
    </source>
</evidence>
<reference evidence="7" key="1">
    <citation type="submission" date="2009-11" db="EMBL/GenBank/DDBJ databases">
        <authorList>
            <consortium name="The Broad Institute Genome Sequencing Platform"/>
            <person name="Ward D."/>
            <person name="Feldgarden M."/>
            <person name="Earl A."/>
            <person name="Young S.K."/>
            <person name="Zeng Q."/>
            <person name="Koehrsen M."/>
            <person name="Alvarado L."/>
            <person name="Berlin A."/>
            <person name="Bochicchio J."/>
            <person name="Borenstein D."/>
            <person name="Chapman S.B."/>
            <person name="Chen Z."/>
            <person name="Engels R."/>
            <person name="Freedman E."/>
            <person name="Gellesch M."/>
            <person name="Goldberg J."/>
            <person name="Griggs A."/>
            <person name="Gujja S."/>
            <person name="Heilman E."/>
            <person name="Heiman D."/>
            <person name="Hepburn T."/>
            <person name="Howarth C."/>
            <person name="Jen D."/>
            <person name="Larson L."/>
            <person name="Lewis B."/>
            <person name="Mehta T."/>
            <person name="Park D."/>
            <person name="Pearson M."/>
            <person name="Roberts A."/>
            <person name="Saif S."/>
            <person name="Shea T."/>
            <person name="Shenoy N."/>
            <person name="Sisk P."/>
            <person name="Stolte C."/>
            <person name="Sykes S."/>
            <person name="Thomson T."/>
            <person name="Walk T."/>
            <person name="White J."/>
            <person name="Yandava C."/>
            <person name="Izard J."/>
            <person name="Baranova O.V."/>
            <person name="Blanton J.M."/>
            <person name="Tanner A.C."/>
            <person name="Dewhirst F.E."/>
            <person name="Haas B."/>
            <person name="Nusbaum C."/>
            <person name="Birren B."/>
        </authorList>
    </citation>
    <scope>NUCLEOTIDE SEQUENCE [LARGE SCALE GENOMIC DNA]</scope>
    <source>
        <strain evidence="7">1-1 BBBD Race 1</strain>
    </source>
</reference>
<reference evidence="7" key="2">
    <citation type="submission" date="2016-05" db="EMBL/GenBank/DDBJ databases">
        <title>Comparative analysis highlights variable genome content of wheat rusts and divergence of the mating loci.</title>
        <authorList>
            <person name="Cuomo C.A."/>
            <person name="Bakkeren G."/>
            <person name="Szabo L."/>
            <person name="Khalil H."/>
            <person name="Joly D."/>
            <person name="Goldberg J."/>
            <person name="Young S."/>
            <person name="Zeng Q."/>
            <person name="Fellers J."/>
        </authorList>
    </citation>
    <scope>NUCLEOTIDE SEQUENCE [LARGE SCALE GENOMIC DNA]</scope>
    <source>
        <strain evidence="7">1-1 BBBD Race 1</strain>
    </source>
</reference>
<keyword evidence="2" id="KW-0539">Nucleus</keyword>
<feature type="signal peptide" evidence="5">
    <location>
        <begin position="1"/>
        <end position="30"/>
    </location>
</feature>
<feature type="domain" description="INO80 complex subunit F" evidence="6">
    <location>
        <begin position="97"/>
        <end position="143"/>
    </location>
</feature>
<feature type="coiled-coil region" evidence="3">
    <location>
        <begin position="94"/>
        <end position="128"/>
    </location>
</feature>
<feature type="compositionally biased region" description="Acidic residues" evidence="4">
    <location>
        <begin position="432"/>
        <end position="444"/>
    </location>
</feature>
<dbReference type="AlphaFoldDB" id="A0A0C4EMU7"/>
<evidence type="ECO:0000313" key="8">
    <source>
        <dbReference type="EnsemblFungi" id="PTTG_02087-t43_1-p1"/>
    </source>
</evidence>
<reference evidence="8 9" key="3">
    <citation type="journal article" date="2017" name="G3 (Bethesda)">
        <title>Comparative analysis highlights variable genome content of wheat rusts and divergence of the mating loci.</title>
        <authorList>
            <person name="Cuomo C.A."/>
            <person name="Bakkeren G."/>
            <person name="Khalil H.B."/>
            <person name="Panwar V."/>
            <person name="Joly D."/>
            <person name="Linning R."/>
            <person name="Sakthikumar S."/>
            <person name="Song X."/>
            <person name="Adiconis X."/>
            <person name="Fan L."/>
            <person name="Goldberg J.M."/>
            <person name="Levin J.Z."/>
            <person name="Young S."/>
            <person name="Zeng Q."/>
            <person name="Anikster Y."/>
            <person name="Bruce M."/>
            <person name="Wang M."/>
            <person name="Yin C."/>
            <person name="McCallum B."/>
            <person name="Szabo L.J."/>
            <person name="Hulbert S."/>
            <person name="Chen X."/>
            <person name="Fellers J.P."/>
        </authorList>
    </citation>
    <scope>NUCLEOTIDE SEQUENCE</scope>
    <source>
        <strain evidence="8">isolate 1-1 / race 1 (BBBD)</strain>
        <strain evidence="9">Isolate 1-1 / race 1 (BBBD)</strain>
    </source>
</reference>
<dbReference type="OrthoDB" id="10070927at2759"/>
<evidence type="ECO:0000256" key="1">
    <source>
        <dbReference type="ARBA" id="ARBA00004123"/>
    </source>
</evidence>
<feature type="compositionally biased region" description="Basic residues" evidence="4">
    <location>
        <begin position="325"/>
        <end position="347"/>
    </location>
</feature>
<gene>
    <name evidence="7" type="ORF">PTTG_02087</name>
</gene>
<feature type="compositionally biased region" description="Low complexity" evidence="4">
    <location>
        <begin position="289"/>
        <end position="303"/>
    </location>
</feature>
<feature type="compositionally biased region" description="Polar residues" evidence="4">
    <location>
        <begin position="207"/>
        <end position="223"/>
    </location>
</feature>